<dbReference type="InterPro" id="IPR036188">
    <property type="entry name" value="FAD/NAD-bd_sf"/>
</dbReference>
<dbReference type="RefSeq" id="WP_081394998.1">
    <property type="nucleotide sequence ID" value="NZ_JACKVA010000006.1"/>
</dbReference>
<dbReference type="AlphaFoldDB" id="A0A0U1DUT0"/>
<evidence type="ECO:0000256" key="7">
    <source>
        <dbReference type="ARBA" id="ARBA00023157"/>
    </source>
</evidence>
<dbReference type="InterPro" id="IPR012999">
    <property type="entry name" value="Pyr_OxRdtase_I_AS"/>
</dbReference>
<evidence type="ECO:0000256" key="1">
    <source>
        <dbReference type="ARBA" id="ARBA00001974"/>
    </source>
</evidence>
<comment type="cofactor">
    <cofactor evidence="1">
        <name>FAD</name>
        <dbReference type="ChEBI" id="CHEBI:57692"/>
    </cofactor>
</comment>
<dbReference type="GO" id="GO:0050660">
    <property type="term" value="F:flavin adenine dinucleotide binding"/>
    <property type="evidence" value="ECO:0007669"/>
    <property type="project" value="TreeGrafter"/>
</dbReference>
<accession>A0A0U1DUT0</accession>
<evidence type="ECO:0000256" key="8">
    <source>
        <dbReference type="ARBA" id="ARBA00023284"/>
    </source>
</evidence>
<keyword evidence="4" id="KW-0274">FAD</keyword>
<dbReference type="EMBL" id="CTEF01000005">
    <property type="protein sequence ID" value="CQD23217.1"/>
    <property type="molecule type" value="Genomic_DNA"/>
</dbReference>
<name>A0A0U1DUT0_9MYCO</name>
<sequence>MSALQHDTLDVDLAVIGYGKAGKTLAATLGRRGWRVAMIEQSADMYGGTCINIGCVPTKSFVHQGEMLPPGDGSHPDEYTEAARVTKELTTGMRAANLAMLTGLNTVTVLTGRAHFTDAHTIAVDTDGGHTAVVHAAHVVIGTGAVPVISDIAGLRTKPVVMTSTDPLGGKPKISKTPATCSAMLMLLSYIHRVCRPSGTATTNALSIFGSVSADSAFFSCSCRILPLRGRGRRRSAWASCPATRLHLAGLNTLERIAEMRDYGVVYDVGLRFTPEELSVEPFDPSLVAHDMQVIAEQLHANAVRIEGENIDRLVTAARCAHSAGLAVYFNPWKMNAGVEETRRHVAEAAIAAEQLRREGVRITFVTTCEFSIFGDGIYPGSNVQERIGWMAGQIDPTSENSLQQGKQRLAPTAIELNRALRSFAETVRVSFTGPVTYSAGAWEDVDWSVFDVVGVDYYRQGESDEDYRVGLRRLKHEGKPLAVMEFGCCAYEGAAPLGGGGFMVLKGVNDDGSGVFDGGRVPVRSESEQAEYVTQQLEVFASEDVDAAFVYVFSFPLYRYGEGAKDLDMMSYSLVKTFPDEDPRSRQTPPWEPKLAFERVADAFRAQA</sequence>
<evidence type="ECO:0000313" key="11">
    <source>
        <dbReference type="Proteomes" id="UP000182227"/>
    </source>
</evidence>
<gene>
    <name evidence="10" type="ORF">BN970_05686</name>
</gene>
<evidence type="ECO:0000256" key="5">
    <source>
        <dbReference type="ARBA" id="ARBA00022857"/>
    </source>
</evidence>
<keyword evidence="7" id="KW-1015">Disulfide bond</keyword>
<dbReference type="PANTHER" id="PTHR43014:SF4">
    <property type="entry name" value="PYRIDINE NUCLEOTIDE-DISULFIDE OXIDOREDUCTASE RCLA-RELATED"/>
    <property type="match status" value="1"/>
</dbReference>
<proteinExistence type="inferred from homology"/>
<dbReference type="SUPFAM" id="SSF51445">
    <property type="entry name" value="(Trans)glycosidases"/>
    <property type="match status" value="1"/>
</dbReference>
<comment type="similarity">
    <text evidence="2">Belongs to the class-I pyridine nucleotide-disulfide oxidoreductase family.</text>
</comment>
<evidence type="ECO:0000256" key="2">
    <source>
        <dbReference type="ARBA" id="ARBA00007532"/>
    </source>
</evidence>
<dbReference type="Proteomes" id="UP000182227">
    <property type="component" value="Unassembled WGS sequence"/>
</dbReference>
<dbReference type="Gene3D" id="3.50.50.60">
    <property type="entry name" value="FAD/NAD(P)-binding domain"/>
    <property type="match status" value="1"/>
</dbReference>
<evidence type="ECO:0000256" key="6">
    <source>
        <dbReference type="ARBA" id="ARBA00023002"/>
    </source>
</evidence>
<evidence type="ECO:0000256" key="3">
    <source>
        <dbReference type="ARBA" id="ARBA00022630"/>
    </source>
</evidence>
<evidence type="ECO:0000256" key="4">
    <source>
        <dbReference type="ARBA" id="ARBA00022827"/>
    </source>
</evidence>
<reference evidence="10 11" key="1">
    <citation type="submission" date="2015-03" db="EMBL/GenBank/DDBJ databases">
        <authorList>
            <person name="Murphy D."/>
        </authorList>
    </citation>
    <scope>NUCLEOTIDE SEQUENCE [LARGE SCALE GENOMIC DNA]</scope>
    <source>
        <strain evidence="10 11">D16</strain>
    </source>
</reference>
<dbReference type="InterPro" id="IPR017853">
    <property type="entry name" value="GH"/>
</dbReference>
<dbReference type="GeneID" id="64227913"/>
<feature type="domain" description="FAD/NAD(P)-binding" evidence="9">
    <location>
        <begin position="12"/>
        <end position="156"/>
    </location>
</feature>
<dbReference type="Pfam" id="PF07992">
    <property type="entry name" value="Pyr_redox_2"/>
    <property type="match status" value="1"/>
</dbReference>
<dbReference type="InterPro" id="IPR023753">
    <property type="entry name" value="FAD/NAD-binding_dom"/>
</dbReference>
<dbReference type="Gene3D" id="3.20.20.80">
    <property type="entry name" value="Glycosidases"/>
    <property type="match status" value="1"/>
</dbReference>
<evidence type="ECO:0000313" key="10">
    <source>
        <dbReference type="EMBL" id="CQD23217.1"/>
    </source>
</evidence>
<keyword evidence="8" id="KW-0676">Redox-active center</keyword>
<keyword evidence="5" id="KW-0521">NADP</keyword>
<keyword evidence="3" id="KW-0285">Flavoprotein</keyword>
<dbReference type="GO" id="GO:0003955">
    <property type="term" value="F:NAD(P)H dehydrogenase (quinone) activity"/>
    <property type="evidence" value="ECO:0007669"/>
    <property type="project" value="TreeGrafter"/>
</dbReference>
<organism evidence="10 11">
    <name type="scientific">Mycolicibacterium conceptionense</name>
    <dbReference type="NCBI Taxonomy" id="451644"/>
    <lineage>
        <taxon>Bacteria</taxon>
        <taxon>Bacillati</taxon>
        <taxon>Actinomycetota</taxon>
        <taxon>Actinomycetes</taxon>
        <taxon>Mycobacteriales</taxon>
        <taxon>Mycobacteriaceae</taxon>
        <taxon>Mycolicibacterium</taxon>
    </lineage>
</organism>
<evidence type="ECO:0000259" key="9">
    <source>
        <dbReference type="Pfam" id="PF07992"/>
    </source>
</evidence>
<protein>
    <submittedName>
        <fullName evidence="10">Mercuric reductase</fullName>
    </submittedName>
</protein>
<dbReference type="PROSITE" id="PS00076">
    <property type="entry name" value="PYRIDINE_REDOX_1"/>
    <property type="match status" value="1"/>
</dbReference>
<dbReference type="GO" id="GO:0016668">
    <property type="term" value="F:oxidoreductase activity, acting on a sulfur group of donors, NAD(P) as acceptor"/>
    <property type="evidence" value="ECO:0007669"/>
    <property type="project" value="InterPro"/>
</dbReference>
<keyword evidence="6" id="KW-0560">Oxidoreductase</keyword>
<dbReference type="PRINTS" id="PR00411">
    <property type="entry name" value="PNDRDTASEI"/>
</dbReference>
<dbReference type="SUPFAM" id="SSF51905">
    <property type="entry name" value="FAD/NAD(P)-binding domain"/>
    <property type="match status" value="1"/>
</dbReference>
<dbReference type="PANTHER" id="PTHR43014">
    <property type="entry name" value="MERCURIC REDUCTASE"/>
    <property type="match status" value="1"/>
</dbReference>